<gene>
    <name evidence="3" type="ORF">AW171_hschr2948</name>
</gene>
<evidence type="ECO:0000313" key="3">
    <source>
        <dbReference type="EMBL" id="AMD19135.1"/>
    </source>
</evidence>
<reference evidence="3 4" key="1">
    <citation type="submission" date="2016-01" db="EMBL/GenBank/DDBJ databases">
        <title>Genome sequence of the yeast Holleya sinecauda.</title>
        <authorList>
            <person name="Dietrich F.S."/>
        </authorList>
    </citation>
    <scope>NUCLEOTIDE SEQUENCE [LARGE SCALE GENOMIC DNA]</scope>
    <source>
        <strain evidence="3 4">ATCC 58844</strain>
    </source>
</reference>
<evidence type="ECO:0000256" key="1">
    <source>
        <dbReference type="ARBA" id="ARBA00023121"/>
    </source>
</evidence>
<sequence>MSQEAVNIVFEKVIATVHLLSASEEYNTLPRPPTPVQLQLYGYYKQATEGDVALLIEKPSADCLNPESQVALTKWEAWNARQGLSSTEAKREYTRLFLDTLRTCSAGNCAVSELSDELEFLWWQVSNFNEHGREGGPESVVSCNSIPDSKTQIVGSELYRLAVRRERLSSANILNDRTKAAYVDKLSKNLSNHAPSRPKKLIWILLKCTSGLIKGSIQYAAASLLLLILLKVSSRNKTLELSIGNVLGDKMANDCNRSYLITALCSIIRYLNSCLREYRFNSLYLKIS</sequence>
<dbReference type="InterPro" id="IPR014352">
    <property type="entry name" value="FERM/acyl-CoA-bd_prot_sf"/>
</dbReference>
<accession>A0A125RE14</accession>
<proteinExistence type="predicted"/>
<dbReference type="PANTHER" id="PTHR23310:SF133">
    <property type="entry name" value="COA BINDING PROTEIN, PUTATIVE (AFU_ORTHOLOGUE AFUA_1G12300)-RELATED"/>
    <property type="match status" value="1"/>
</dbReference>
<evidence type="ECO:0000259" key="2">
    <source>
        <dbReference type="PROSITE" id="PS51228"/>
    </source>
</evidence>
<dbReference type="STRING" id="45286.A0A125RE14"/>
<keyword evidence="1" id="KW-0446">Lipid-binding</keyword>
<dbReference type="PROSITE" id="PS51228">
    <property type="entry name" value="ACB_2"/>
    <property type="match status" value="1"/>
</dbReference>
<dbReference type="GO" id="GO:0000062">
    <property type="term" value="F:fatty-acyl-CoA binding"/>
    <property type="evidence" value="ECO:0007669"/>
    <property type="project" value="InterPro"/>
</dbReference>
<dbReference type="Gene3D" id="1.20.80.10">
    <property type="match status" value="1"/>
</dbReference>
<keyword evidence="4" id="KW-1185">Reference proteome</keyword>
<organism evidence="3 4">
    <name type="scientific">Eremothecium sinecaudum</name>
    <dbReference type="NCBI Taxonomy" id="45286"/>
    <lineage>
        <taxon>Eukaryota</taxon>
        <taxon>Fungi</taxon>
        <taxon>Dikarya</taxon>
        <taxon>Ascomycota</taxon>
        <taxon>Saccharomycotina</taxon>
        <taxon>Saccharomycetes</taxon>
        <taxon>Saccharomycetales</taxon>
        <taxon>Saccharomycetaceae</taxon>
        <taxon>Eremothecium</taxon>
    </lineage>
</organism>
<feature type="domain" description="ACB" evidence="2">
    <location>
        <begin position="1"/>
        <end position="106"/>
    </location>
</feature>
<dbReference type="Pfam" id="PF00887">
    <property type="entry name" value="ACBP"/>
    <property type="match status" value="1"/>
</dbReference>
<dbReference type="Proteomes" id="UP000243052">
    <property type="component" value="Chromosome ii"/>
</dbReference>
<dbReference type="OrthoDB" id="346910at2759"/>
<dbReference type="RefSeq" id="XP_017986131.1">
    <property type="nucleotide sequence ID" value="XM_018130642.1"/>
</dbReference>
<dbReference type="EMBL" id="CP014242">
    <property type="protein sequence ID" value="AMD19135.1"/>
    <property type="molecule type" value="Genomic_DNA"/>
</dbReference>
<evidence type="ECO:0000313" key="4">
    <source>
        <dbReference type="Proteomes" id="UP000243052"/>
    </source>
</evidence>
<name>A0A125RE14_9SACH</name>
<protein>
    <submittedName>
        <fullName evidence="3">HBR234Wp</fullName>
    </submittedName>
</protein>
<dbReference type="GeneID" id="28722603"/>
<dbReference type="SUPFAM" id="SSF47027">
    <property type="entry name" value="Acyl-CoA binding protein"/>
    <property type="match status" value="1"/>
</dbReference>
<dbReference type="GO" id="GO:0006631">
    <property type="term" value="P:fatty acid metabolic process"/>
    <property type="evidence" value="ECO:0007669"/>
    <property type="project" value="TreeGrafter"/>
</dbReference>
<dbReference type="InterPro" id="IPR000582">
    <property type="entry name" value="Acyl-CoA-binding_protein"/>
</dbReference>
<dbReference type="PANTHER" id="PTHR23310">
    <property type="entry name" value="ACYL-COA-BINDING PROTEIN, ACBP"/>
    <property type="match status" value="1"/>
</dbReference>
<dbReference type="AlphaFoldDB" id="A0A125RE14"/>
<dbReference type="InterPro" id="IPR035984">
    <property type="entry name" value="Acyl-CoA-binding_sf"/>
</dbReference>